<evidence type="ECO:0000313" key="1">
    <source>
        <dbReference type="EMBL" id="QBK05368.1"/>
    </source>
</evidence>
<proteinExistence type="predicted"/>
<reference evidence="1 2" key="1">
    <citation type="submission" date="2018-07" db="EMBL/GenBank/DDBJ databases">
        <title>Exploring interactions and the metabolic potential of the ultra-small soil bacteria Hylemonella gracilis.</title>
        <authorList>
            <person name="Tyc O."/>
            <person name="Kulkarni P."/>
            <person name="Gawehns F."/>
            <person name="Hundscheid M."/>
            <person name="Zweers H."/>
            <person name="Garbeva P."/>
        </authorList>
    </citation>
    <scope>NUCLEOTIDE SEQUENCE [LARGE SCALE GENOMIC DNA]</scope>
    <source>
        <strain evidence="1 2">NS1</strain>
    </source>
</reference>
<name>A0A4P6UJ54_9BURK</name>
<dbReference type="AlphaFoldDB" id="A0A4P6UJ54"/>
<protein>
    <submittedName>
        <fullName evidence="1">Uncharacterized protein</fullName>
    </submittedName>
</protein>
<sequence>MVTLNKVQVASQMFVEAHELYSSATREIDYIVSIVLSGAVLGIVSPLLKEQGGHTAHSLLARIADHIAKPEEPSTHEGVFRATYNAFKHAGHESRKIAPSSDLEIQTELRREAAHMLNAAKEDFRQIKDFPYVNKHLSQQFFELIDSDEGYA</sequence>
<dbReference type="EMBL" id="CP031395">
    <property type="protein sequence ID" value="QBK05368.1"/>
    <property type="molecule type" value="Genomic_DNA"/>
</dbReference>
<gene>
    <name evidence="1" type="ORF">DW355_11990</name>
</gene>
<accession>A0A4P6UJ54</accession>
<dbReference type="KEGG" id="hgr:DW355_11990"/>
<organism evidence="1 2">
    <name type="scientific">Hylemonella gracilis</name>
    <dbReference type="NCBI Taxonomy" id="80880"/>
    <lineage>
        <taxon>Bacteria</taxon>
        <taxon>Pseudomonadati</taxon>
        <taxon>Pseudomonadota</taxon>
        <taxon>Betaproteobacteria</taxon>
        <taxon>Burkholderiales</taxon>
        <taxon>Comamonadaceae</taxon>
        <taxon>Hylemonella</taxon>
    </lineage>
</organism>
<evidence type="ECO:0000313" key="2">
    <source>
        <dbReference type="Proteomes" id="UP000292939"/>
    </source>
</evidence>
<dbReference type="Proteomes" id="UP000292939">
    <property type="component" value="Chromosome"/>
</dbReference>